<name>A0A1P8JZY8_9BURK</name>
<dbReference type="AlphaFoldDB" id="A0A1P8JZY8"/>
<evidence type="ECO:0000256" key="1">
    <source>
        <dbReference type="SAM" id="SignalP"/>
    </source>
</evidence>
<evidence type="ECO:0000313" key="2">
    <source>
        <dbReference type="EMBL" id="APW39326.1"/>
    </source>
</evidence>
<dbReference type="OrthoDB" id="121499at2"/>
<gene>
    <name evidence="2" type="ORF">RD110_20640</name>
</gene>
<keyword evidence="1" id="KW-0732">Signal</keyword>
<dbReference type="PROSITE" id="PS51257">
    <property type="entry name" value="PROKAR_LIPOPROTEIN"/>
    <property type="match status" value="1"/>
</dbReference>
<dbReference type="RefSeq" id="WP_076201625.1">
    <property type="nucleotide sequence ID" value="NZ_CP019236.1"/>
</dbReference>
<dbReference type="Proteomes" id="UP000186609">
    <property type="component" value="Chromosome"/>
</dbReference>
<feature type="chain" id="PRO_5012410802" description="YXWGXW repeat-containing protein" evidence="1">
    <location>
        <begin position="25"/>
        <end position="122"/>
    </location>
</feature>
<sequence>MRPIRSPLSLAGLLAVAAATTALTGCVVAPPRQQVVYTSPPQVQPQPIYAEVAPPPPPPEVVSVAPAGYFWVSGIWLWEGGRHVWRPGHMEAYRPGYHWQPHQWVPSGRGWQLRGGFWAPGR</sequence>
<evidence type="ECO:0008006" key="4">
    <source>
        <dbReference type="Google" id="ProtNLM"/>
    </source>
</evidence>
<feature type="signal peptide" evidence="1">
    <location>
        <begin position="1"/>
        <end position="24"/>
    </location>
</feature>
<proteinExistence type="predicted"/>
<evidence type="ECO:0000313" key="3">
    <source>
        <dbReference type="Proteomes" id="UP000186609"/>
    </source>
</evidence>
<keyword evidence="3" id="KW-1185">Reference proteome</keyword>
<organism evidence="2 3">
    <name type="scientific">Rhodoferax koreensis</name>
    <dbReference type="NCBI Taxonomy" id="1842727"/>
    <lineage>
        <taxon>Bacteria</taxon>
        <taxon>Pseudomonadati</taxon>
        <taxon>Pseudomonadota</taxon>
        <taxon>Betaproteobacteria</taxon>
        <taxon>Burkholderiales</taxon>
        <taxon>Comamonadaceae</taxon>
        <taxon>Rhodoferax</taxon>
    </lineage>
</organism>
<accession>A0A1P8JZY8</accession>
<protein>
    <recommendedName>
        <fullName evidence="4">YXWGXW repeat-containing protein</fullName>
    </recommendedName>
</protein>
<dbReference type="EMBL" id="CP019236">
    <property type="protein sequence ID" value="APW39326.1"/>
    <property type="molecule type" value="Genomic_DNA"/>
</dbReference>
<dbReference type="STRING" id="1842727.RD110_20640"/>
<reference evidence="2 3" key="1">
    <citation type="submission" date="2017-01" db="EMBL/GenBank/DDBJ databases">
        <authorList>
            <person name="Mah S.A."/>
            <person name="Swanson W.J."/>
            <person name="Moy G.W."/>
            <person name="Vacquier V.D."/>
        </authorList>
    </citation>
    <scope>NUCLEOTIDE SEQUENCE [LARGE SCALE GENOMIC DNA]</scope>
    <source>
        <strain evidence="2 3">DCY110</strain>
    </source>
</reference>
<dbReference type="KEGG" id="rhy:RD110_20640"/>